<organism evidence="1 2">
    <name type="scientific">Dichanthelium oligosanthes</name>
    <dbReference type="NCBI Taxonomy" id="888268"/>
    <lineage>
        <taxon>Eukaryota</taxon>
        <taxon>Viridiplantae</taxon>
        <taxon>Streptophyta</taxon>
        <taxon>Embryophyta</taxon>
        <taxon>Tracheophyta</taxon>
        <taxon>Spermatophyta</taxon>
        <taxon>Magnoliopsida</taxon>
        <taxon>Liliopsida</taxon>
        <taxon>Poales</taxon>
        <taxon>Poaceae</taxon>
        <taxon>PACMAD clade</taxon>
        <taxon>Panicoideae</taxon>
        <taxon>Panicodae</taxon>
        <taxon>Paniceae</taxon>
        <taxon>Dichantheliinae</taxon>
        <taxon>Dichanthelium</taxon>
    </lineage>
</organism>
<evidence type="ECO:0000313" key="1">
    <source>
        <dbReference type="EMBL" id="OEL19517.1"/>
    </source>
</evidence>
<reference evidence="1 2" key="1">
    <citation type="submission" date="2016-09" db="EMBL/GenBank/DDBJ databases">
        <title>The draft genome of Dichanthelium oligosanthes: A C3 panicoid grass species.</title>
        <authorList>
            <person name="Studer A.J."/>
            <person name="Schnable J.C."/>
            <person name="Brutnell T.P."/>
        </authorList>
    </citation>
    <scope>NUCLEOTIDE SEQUENCE [LARGE SCALE GENOMIC DNA]</scope>
    <source>
        <strain evidence="2">cv. Kellogg 1175</strain>
        <tissue evidence="1">Leaf</tissue>
    </source>
</reference>
<protein>
    <recommendedName>
        <fullName evidence="3">Myb/SANT-like domain-containing protein</fullName>
    </recommendedName>
</protein>
<dbReference type="EMBL" id="LWDX02053311">
    <property type="protein sequence ID" value="OEL19517.1"/>
    <property type="molecule type" value="Genomic_DNA"/>
</dbReference>
<gene>
    <name evidence="1" type="ORF">BAE44_0019464</name>
</gene>
<dbReference type="PANTHER" id="PTHR47072">
    <property type="match status" value="1"/>
</dbReference>
<name>A0A1E5V386_9POAL</name>
<comment type="caution">
    <text evidence="1">The sequence shown here is derived from an EMBL/GenBank/DDBJ whole genome shotgun (WGS) entry which is preliminary data.</text>
</comment>
<sequence length="75" mass="8524">MSSSPTAAVAYDSKLGKKGMKDTRAQWSKARTSFLASILKEFPRYRGQNGWEKEAWNAMAQRMNEKFVSSKFIVS</sequence>
<dbReference type="AlphaFoldDB" id="A0A1E5V386"/>
<accession>A0A1E5V386</accession>
<evidence type="ECO:0008006" key="3">
    <source>
        <dbReference type="Google" id="ProtNLM"/>
    </source>
</evidence>
<dbReference type="PANTHER" id="PTHR47072:SF5">
    <property type="entry name" value="MYB_SANT-LIKE DOMAIN-CONTAINING PROTEIN"/>
    <property type="match status" value="1"/>
</dbReference>
<proteinExistence type="predicted"/>
<dbReference type="Proteomes" id="UP000095767">
    <property type="component" value="Unassembled WGS sequence"/>
</dbReference>
<keyword evidence="2" id="KW-1185">Reference proteome</keyword>
<evidence type="ECO:0000313" key="2">
    <source>
        <dbReference type="Proteomes" id="UP000095767"/>
    </source>
</evidence>